<evidence type="ECO:0000313" key="2">
    <source>
        <dbReference type="EMBL" id="KLU01322.1"/>
    </source>
</evidence>
<protein>
    <submittedName>
        <fullName evidence="2">Uncharacterized protein</fullName>
    </submittedName>
</protein>
<dbReference type="STRING" id="595434.RISK_006478"/>
<name>A0A0J1B3H2_RHOIS</name>
<feature type="region of interest" description="Disordered" evidence="1">
    <location>
        <begin position="1"/>
        <end position="26"/>
    </location>
</feature>
<evidence type="ECO:0000313" key="3">
    <source>
        <dbReference type="Proteomes" id="UP000036367"/>
    </source>
</evidence>
<evidence type="ECO:0000256" key="1">
    <source>
        <dbReference type="SAM" id="MobiDB-lite"/>
    </source>
</evidence>
<dbReference type="AlphaFoldDB" id="A0A0J1B3H2"/>
<keyword evidence="3" id="KW-1185">Reference proteome</keyword>
<sequence>MARRICKLSHSTQSCPPHPSCPSPRRPRSLAVADPIFPPMRICAIIAQRSAVITSRCRSTSR</sequence>
<dbReference type="Proteomes" id="UP000036367">
    <property type="component" value="Unassembled WGS sequence"/>
</dbReference>
<organism evidence="2 3">
    <name type="scientific">Rhodopirellula islandica</name>
    <dbReference type="NCBI Taxonomy" id="595434"/>
    <lineage>
        <taxon>Bacteria</taxon>
        <taxon>Pseudomonadati</taxon>
        <taxon>Planctomycetota</taxon>
        <taxon>Planctomycetia</taxon>
        <taxon>Pirellulales</taxon>
        <taxon>Pirellulaceae</taxon>
        <taxon>Rhodopirellula</taxon>
    </lineage>
</organism>
<gene>
    <name evidence="2" type="ORF">RISK_006478</name>
</gene>
<dbReference type="EMBL" id="LECT01000054">
    <property type="protein sequence ID" value="KLU01322.1"/>
    <property type="molecule type" value="Genomic_DNA"/>
</dbReference>
<accession>A0A0J1B3H2</accession>
<comment type="caution">
    <text evidence="2">The sequence shown here is derived from an EMBL/GenBank/DDBJ whole genome shotgun (WGS) entry which is preliminary data.</text>
</comment>
<reference evidence="2" key="1">
    <citation type="submission" date="2015-05" db="EMBL/GenBank/DDBJ databases">
        <title>Permanent draft genome of Rhodopirellula islandicus K833.</title>
        <authorList>
            <person name="Kizina J."/>
            <person name="Richter M."/>
            <person name="Glockner F.O."/>
            <person name="Harder J."/>
        </authorList>
    </citation>
    <scope>NUCLEOTIDE SEQUENCE [LARGE SCALE GENOMIC DNA]</scope>
    <source>
        <strain evidence="2">K833</strain>
    </source>
</reference>
<proteinExistence type="predicted"/>